<feature type="compositionally biased region" description="Polar residues" evidence="3">
    <location>
        <begin position="1"/>
        <end position="18"/>
    </location>
</feature>
<keyword evidence="2" id="KW-0326">Glycosidase</keyword>
<dbReference type="EMBL" id="JAGRRH010000005">
    <property type="protein sequence ID" value="KAG7369757.1"/>
    <property type="molecule type" value="Genomic_DNA"/>
</dbReference>
<dbReference type="PANTHER" id="PTHR31297:SF38">
    <property type="entry name" value="X8 DOMAIN-CONTAINING PROTEIN"/>
    <property type="match status" value="1"/>
</dbReference>
<evidence type="ECO:0000256" key="1">
    <source>
        <dbReference type="ARBA" id="ARBA00022801"/>
    </source>
</evidence>
<comment type="caution">
    <text evidence="4">The sequence shown here is derived from an EMBL/GenBank/DDBJ whole genome shotgun (WGS) entry which is preliminary data.</text>
</comment>
<evidence type="ECO:0000256" key="2">
    <source>
        <dbReference type="ARBA" id="ARBA00023295"/>
    </source>
</evidence>
<dbReference type="Proteomes" id="UP000693970">
    <property type="component" value="Unassembled WGS sequence"/>
</dbReference>
<reference evidence="4" key="1">
    <citation type="journal article" date="2021" name="Sci. Rep.">
        <title>Diploid genomic architecture of Nitzschia inconspicua, an elite biomass production diatom.</title>
        <authorList>
            <person name="Oliver A."/>
            <person name="Podell S."/>
            <person name="Pinowska A."/>
            <person name="Traller J.C."/>
            <person name="Smith S.R."/>
            <person name="McClure R."/>
            <person name="Beliaev A."/>
            <person name="Bohutskyi P."/>
            <person name="Hill E.A."/>
            <person name="Rabines A."/>
            <person name="Zheng H."/>
            <person name="Allen L.Z."/>
            <person name="Kuo A."/>
            <person name="Grigoriev I.V."/>
            <person name="Allen A.E."/>
            <person name="Hazlebeck D."/>
            <person name="Allen E.E."/>
        </authorList>
    </citation>
    <scope>NUCLEOTIDE SEQUENCE</scope>
    <source>
        <strain evidence="4">Hildebrandi</strain>
    </source>
</reference>
<sequence>MGGLFQRNNNHNSSSYTEIPTAEIGDLSNGSRNRSGREHSTSNHRNHNMECTERMGSFFLEWSWSKAISIGMVLFLTAIVVAQQIDKQDKDAELQRVQDDLQESVDKAVNASKHHHETKKDLIPMPSGVNFGSWLSLEDYFFAGKSAVEVATPGFGEYRVAACLPPMHVGQHTGPKWYSETDLLVNMSDMSGSIAHAVEVFQAHRTNFIDFEVDLKRLASLGIKNIRVPMSWCVTAHDPRQVNLKNMTNAEITDKFTCEDPFFGKEVLWPAIPKALVEEFLRACHKHGVRAALDIHTYPGGTSIGTFSGVWPQWPKFWTEGDVQSTDRGKKNPGHKIFSHFVEWMESLSKSDPDAFAGLRGLSPMNEPAHLAGLFGGDQPNMEKNFLPPLPGPLAQEYMSNLTKFSFDPDTSRPVPDGTHLRVFYWFQGAIDIFRKSKLPSLGKELHANIHESILSKDYLQGDDEIHTAADSMAIIASWWCSTTTPDERSSWSILDIHHYNAWSAKCSGTVDGQDSGYACGDAATREKVLEKCSQFAAILRQIVDQQCGAGTKLMSAEFSASSHHSVRKSCNGITALRDSYTRQVNVAQDANVELFYWSYHMPYGGAFRRAWSFQHLMYLLGVVDKPDEPEFECNDHIADVEEPNDDVWQ</sequence>
<feature type="region of interest" description="Disordered" evidence="3">
    <location>
        <begin position="1"/>
        <end position="48"/>
    </location>
</feature>
<gene>
    <name evidence="4" type="ORF">IV203_027503</name>
</gene>
<reference evidence="4" key="2">
    <citation type="submission" date="2021-04" db="EMBL/GenBank/DDBJ databases">
        <authorList>
            <person name="Podell S."/>
        </authorList>
    </citation>
    <scope>NUCLEOTIDE SEQUENCE</scope>
    <source>
        <strain evidence="4">Hildebrandi</strain>
    </source>
</reference>
<dbReference type="InterPro" id="IPR050386">
    <property type="entry name" value="Glycosyl_hydrolase_5"/>
</dbReference>
<dbReference type="GO" id="GO:0009986">
    <property type="term" value="C:cell surface"/>
    <property type="evidence" value="ECO:0007669"/>
    <property type="project" value="TreeGrafter"/>
</dbReference>
<dbReference type="PANTHER" id="PTHR31297">
    <property type="entry name" value="GLUCAN ENDO-1,6-BETA-GLUCOSIDASE B"/>
    <property type="match status" value="1"/>
</dbReference>
<feature type="compositionally biased region" description="Basic and acidic residues" evidence="3">
    <location>
        <begin position="35"/>
        <end position="48"/>
    </location>
</feature>
<keyword evidence="5" id="KW-1185">Reference proteome</keyword>
<protein>
    <submittedName>
        <fullName evidence="4">Cellulase glycosyl hydrolase family 5 protein</fullName>
    </submittedName>
</protein>
<evidence type="ECO:0000256" key="3">
    <source>
        <dbReference type="SAM" id="MobiDB-lite"/>
    </source>
</evidence>
<keyword evidence="1 4" id="KW-0378">Hydrolase</keyword>
<dbReference type="OrthoDB" id="62120at2759"/>
<name>A0A9K3LX67_9STRA</name>
<proteinExistence type="predicted"/>
<evidence type="ECO:0000313" key="5">
    <source>
        <dbReference type="Proteomes" id="UP000693970"/>
    </source>
</evidence>
<dbReference type="GO" id="GO:0009251">
    <property type="term" value="P:glucan catabolic process"/>
    <property type="evidence" value="ECO:0007669"/>
    <property type="project" value="TreeGrafter"/>
</dbReference>
<organism evidence="4 5">
    <name type="scientific">Nitzschia inconspicua</name>
    <dbReference type="NCBI Taxonomy" id="303405"/>
    <lineage>
        <taxon>Eukaryota</taxon>
        <taxon>Sar</taxon>
        <taxon>Stramenopiles</taxon>
        <taxon>Ochrophyta</taxon>
        <taxon>Bacillariophyta</taxon>
        <taxon>Bacillariophyceae</taxon>
        <taxon>Bacillariophycidae</taxon>
        <taxon>Bacillariales</taxon>
        <taxon>Bacillariaceae</taxon>
        <taxon>Nitzschia</taxon>
    </lineage>
</organism>
<dbReference type="GO" id="GO:0008422">
    <property type="term" value="F:beta-glucosidase activity"/>
    <property type="evidence" value="ECO:0007669"/>
    <property type="project" value="TreeGrafter"/>
</dbReference>
<evidence type="ECO:0000313" key="4">
    <source>
        <dbReference type="EMBL" id="KAG7369757.1"/>
    </source>
</evidence>
<accession>A0A9K3LX67</accession>
<dbReference type="GO" id="GO:0005576">
    <property type="term" value="C:extracellular region"/>
    <property type="evidence" value="ECO:0007669"/>
    <property type="project" value="TreeGrafter"/>
</dbReference>
<dbReference type="AlphaFoldDB" id="A0A9K3LX67"/>